<reference evidence="2 4" key="1">
    <citation type="submission" date="2017-11" db="EMBL/GenBank/DDBJ databases">
        <title>Genome sequencing of Fusobacterium periodonticum KCOM 1263.</title>
        <authorList>
            <person name="Kook J.-K."/>
            <person name="Park S.-N."/>
            <person name="Lim Y.K."/>
        </authorList>
    </citation>
    <scope>NUCLEOTIDE SEQUENCE [LARGE SCALE GENOMIC DNA]</scope>
    <source>
        <strain evidence="2 4">KCOM 1263</strain>
    </source>
</reference>
<keyword evidence="4" id="KW-1185">Reference proteome</keyword>
<gene>
    <name evidence="2" type="ORF">CTM74_00245</name>
    <name evidence="3" type="ORF">CTM98_00390</name>
</gene>
<dbReference type="RefSeq" id="WP_005965084.1">
    <property type="nucleotide sequence ID" value="NZ_CAUSAS010000087.1"/>
</dbReference>
<reference evidence="3 5" key="2">
    <citation type="submission" date="2017-11" db="EMBL/GenBank/DDBJ databases">
        <title>Genome sequencing of Fusobacterium periodonticum KCOM 2555.</title>
        <authorList>
            <person name="Kook J.-K."/>
            <person name="Park S.-N."/>
            <person name="Lim Y.K."/>
        </authorList>
    </citation>
    <scope>NUCLEOTIDE SEQUENCE [LARGE SCALE GENOMIC DNA]</scope>
    <source>
        <strain evidence="3 5">KCOM 2555</strain>
    </source>
</reference>
<sequence>MAEIMDKIKSAFKSIASTEEKEKKETATVSTIEKDAKKNEKNEYEGFASGFPEWDLEPPQAPVRRKR</sequence>
<feature type="region of interest" description="Disordered" evidence="1">
    <location>
        <begin position="17"/>
        <end position="67"/>
    </location>
</feature>
<evidence type="ECO:0000313" key="2">
    <source>
        <dbReference type="EMBL" id="ATV60455.1"/>
    </source>
</evidence>
<evidence type="ECO:0000313" key="4">
    <source>
        <dbReference type="Proteomes" id="UP000228552"/>
    </source>
</evidence>
<evidence type="ECO:0000313" key="3">
    <source>
        <dbReference type="EMBL" id="ATV69278.1"/>
    </source>
</evidence>
<evidence type="ECO:0000313" key="5">
    <source>
        <dbReference type="Proteomes" id="UP000230781"/>
    </source>
</evidence>
<dbReference type="EMBL" id="CP024700">
    <property type="protein sequence ID" value="ATV60455.1"/>
    <property type="molecule type" value="Genomic_DNA"/>
</dbReference>
<proteinExistence type="predicted"/>
<name>A0A2D3M1B3_9FUSO</name>
<feature type="compositionally biased region" description="Basic and acidic residues" evidence="1">
    <location>
        <begin position="18"/>
        <end position="44"/>
    </location>
</feature>
<dbReference type="Proteomes" id="UP000228552">
    <property type="component" value="Chromosome"/>
</dbReference>
<protein>
    <submittedName>
        <fullName evidence="2">High mobility group protein 1</fullName>
    </submittedName>
</protein>
<dbReference type="AlphaFoldDB" id="A0A2D3M1B3"/>
<accession>A0A2D3M1B3</accession>
<organism evidence="2 4">
    <name type="scientific">Fusobacterium pseudoperiodonticum</name>
    <dbReference type="NCBI Taxonomy" id="2663009"/>
    <lineage>
        <taxon>Bacteria</taxon>
        <taxon>Fusobacteriati</taxon>
        <taxon>Fusobacteriota</taxon>
        <taxon>Fusobacteriia</taxon>
        <taxon>Fusobacteriales</taxon>
        <taxon>Fusobacteriaceae</taxon>
        <taxon>Fusobacterium</taxon>
    </lineage>
</organism>
<dbReference type="Proteomes" id="UP000230781">
    <property type="component" value="Chromosome"/>
</dbReference>
<dbReference type="EMBL" id="CP024704">
    <property type="protein sequence ID" value="ATV69278.1"/>
    <property type="molecule type" value="Genomic_DNA"/>
</dbReference>
<evidence type="ECO:0000256" key="1">
    <source>
        <dbReference type="SAM" id="MobiDB-lite"/>
    </source>
</evidence>